<dbReference type="Pfam" id="PF14196">
    <property type="entry name" value="ATC_hydrolase"/>
    <property type="match status" value="1"/>
</dbReference>
<reference evidence="1" key="1">
    <citation type="submission" date="2021-04" db="EMBL/GenBank/DDBJ databases">
        <title>Complete genome sequence for Sulfitobacter sp. strain JK7-1.</title>
        <authorList>
            <person name="Park S.-J."/>
        </authorList>
    </citation>
    <scope>NUCLEOTIDE SEQUENCE</scope>
    <source>
        <strain evidence="1">JK7-1</strain>
    </source>
</reference>
<organism evidence="1 2">
    <name type="scientific">Sulfitobacter albidus</name>
    <dbReference type="NCBI Taxonomy" id="2829501"/>
    <lineage>
        <taxon>Bacteria</taxon>
        <taxon>Pseudomonadati</taxon>
        <taxon>Pseudomonadota</taxon>
        <taxon>Alphaproteobacteria</taxon>
        <taxon>Rhodobacterales</taxon>
        <taxon>Roseobacteraceae</taxon>
        <taxon>Sulfitobacter</taxon>
    </lineage>
</organism>
<accession>A0A975JE78</accession>
<keyword evidence="1" id="KW-0378">Hydrolase</keyword>
<keyword evidence="2" id="KW-1185">Reference proteome</keyword>
<dbReference type="KEGG" id="sual:KDD17_01245"/>
<dbReference type="EMBL" id="CP073581">
    <property type="protein sequence ID" value="QUJ76722.1"/>
    <property type="molecule type" value="Genomic_DNA"/>
</dbReference>
<name>A0A975JE78_9RHOB</name>
<dbReference type="AlphaFoldDB" id="A0A975JE78"/>
<protein>
    <submittedName>
        <fullName evidence="1">L-2-amino-thiazoline-4-carboxylic acid hydrolase</fullName>
    </submittedName>
</protein>
<dbReference type="RefSeq" id="WP_212704919.1">
    <property type="nucleotide sequence ID" value="NZ_CP073581.1"/>
</dbReference>
<evidence type="ECO:0000313" key="2">
    <source>
        <dbReference type="Proteomes" id="UP000683291"/>
    </source>
</evidence>
<dbReference type="InterPro" id="IPR026002">
    <property type="entry name" value="ATC_hydrolase-like"/>
</dbReference>
<proteinExistence type="predicted"/>
<evidence type="ECO:0000313" key="1">
    <source>
        <dbReference type="EMBL" id="QUJ76722.1"/>
    </source>
</evidence>
<dbReference type="GO" id="GO:0016787">
    <property type="term" value="F:hydrolase activity"/>
    <property type="evidence" value="ECO:0007669"/>
    <property type="project" value="UniProtKB-KW"/>
</dbReference>
<dbReference type="Proteomes" id="UP000683291">
    <property type="component" value="Chromosome 1"/>
</dbReference>
<sequence>MNELTEKGVTPETVDLTNIPILLRRRIEAMILSHVLEVVTERHSRAEAEAIIGEACSKSAIEQGAGLREKNRAEKGRDPTFEDFENIMPQWRAGGALETEVIEVTDDKMDFNVTRCKYSEMYREMGLGDIGHLLSCNRDGDFCIGYNPDMELTRTQTLMKGASHCDFRYRMKGEN</sequence>
<gene>
    <name evidence="1" type="ORF">KDD17_01245</name>
</gene>